<feature type="region of interest" description="Disordered" evidence="1">
    <location>
        <begin position="491"/>
        <end position="558"/>
    </location>
</feature>
<dbReference type="eggNOG" id="ENOG502RPXA">
    <property type="taxonomic scope" value="Eukaryota"/>
</dbReference>
<feature type="domain" description="Myb-like DNA-binding" evidence="2">
    <location>
        <begin position="9"/>
        <end position="56"/>
    </location>
</feature>
<protein>
    <recommendedName>
        <fullName evidence="2">Myb-like DNA-binding domain-containing protein</fullName>
    </recommendedName>
</protein>
<gene>
    <name evidence="3" type="ORF">CFIO01_05506</name>
</gene>
<name>A0A010R237_9PEZI</name>
<accession>A0A010R237</accession>
<evidence type="ECO:0000313" key="4">
    <source>
        <dbReference type="Proteomes" id="UP000020467"/>
    </source>
</evidence>
<dbReference type="EMBL" id="JARH01000002">
    <property type="protein sequence ID" value="EXF86657.1"/>
    <property type="molecule type" value="Genomic_DNA"/>
</dbReference>
<proteinExistence type="predicted"/>
<feature type="compositionally biased region" description="Low complexity" evidence="1">
    <location>
        <begin position="183"/>
        <end position="193"/>
    </location>
</feature>
<sequence>MASVGTDAEGQVTFLVHCIKHSSGGKIDFQAVATDCNIASKAAAAKRFERILKPHGMKTSDLSKTGPIGSAASPGGSSASPKTPGKATPKSKGKRALTETPTKETKRVKLANHPAVSSYNDEDDAEDVPQFKVKDDPEASGTNSTNGSYNDIPRCRDDDDDDLQLLYVVEKTSDCPIHDCGGSRSPPSASVSSDTNTEGSMQIMPRPTSMPRFSDMPACYHGWGFLPEMPVYAWPDTCAIHGELEAAQLVGIFYILDLRAQGIRSMIGHQEIRARWLPASSGGHKGNTDSSISRKHLTPSRRNRRPTAASHAHLHPWTFCLTSQSGDPAVNQSAPSTLHLLIAPSSHLLPTSPPSLTSPSSKLFSASSVESTQTAAPKNFRLSFGWAIHTNLISLPSHNLRTEVVFFFPSSSRQPSLLQDERLTEILFSFNSSNDKQSISLPLKKKYFFPSTSPAAEPIDGFIKLFLLHRAIDITTSLHLDAMSASPLSPGADMGNRWELSSGASSPRSDTSSNTNSLFSLPESSANTEISFSSIDTKEVPRTQTTDQTGITSMPAHPNHVLVGHNLYTTGQIRVMIDEIKQAQKSGAFPSTSSAPEDYQTTVEDYHHLQRLRDARGDPASPPSESYNILKVDIARRIKARDEAHGAPANFQEVDHRVQNWMSSINKEARMLEITQAALQRKGINNPTQDDLDAIAEEFMQIAERTLLDVANPLRMNATRMEGNIDRFDSQLSGFDGVMTAQLNTLNTMLGAQTNTFNGSVGMLNTALTTVTTDLHQLTASLPALIATAVQAAVKEQLSLLPHQQFSSTHNQSNYDQPPGYATATRVQQYQVGGGELFGGSTQVVASAVCASGQDAQILHMDTQPTKSRFRRLLRVITGRGQSKKKAGSK</sequence>
<dbReference type="InterPro" id="IPR054505">
    <property type="entry name" value="Myb_DNA-bind_8"/>
</dbReference>
<dbReference type="HOGENOM" id="CLU_324394_0_0_1"/>
<feature type="compositionally biased region" description="Polar residues" evidence="1">
    <location>
        <begin position="502"/>
        <end position="535"/>
    </location>
</feature>
<feature type="region of interest" description="Disordered" evidence="1">
    <location>
        <begin position="278"/>
        <end position="310"/>
    </location>
</feature>
<dbReference type="AlphaFoldDB" id="A0A010R237"/>
<dbReference type="Proteomes" id="UP000020467">
    <property type="component" value="Unassembled WGS sequence"/>
</dbReference>
<dbReference type="Pfam" id="PF22980">
    <property type="entry name" value="Myb_DNA-bind_8"/>
    <property type="match status" value="1"/>
</dbReference>
<evidence type="ECO:0000256" key="1">
    <source>
        <dbReference type="SAM" id="MobiDB-lite"/>
    </source>
</evidence>
<comment type="caution">
    <text evidence="3">The sequence shown here is derived from an EMBL/GenBank/DDBJ whole genome shotgun (WGS) entry which is preliminary data.</text>
</comment>
<evidence type="ECO:0000313" key="3">
    <source>
        <dbReference type="EMBL" id="EXF86657.1"/>
    </source>
</evidence>
<feature type="compositionally biased region" description="Basic residues" evidence="1">
    <location>
        <begin position="293"/>
        <end position="305"/>
    </location>
</feature>
<feature type="compositionally biased region" description="Low complexity" evidence="1">
    <location>
        <begin position="66"/>
        <end position="81"/>
    </location>
</feature>
<feature type="region of interest" description="Disordered" evidence="1">
    <location>
        <begin position="55"/>
        <end position="156"/>
    </location>
</feature>
<feature type="region of interest" description="Disordered" evidence="1">
    <location>
        <begin position="178"/>
        <end position="204"/>
    </location>
</feature>
<organism evidence="3 4">
    <name type="scientific">Colletotrichum fioriniae PJ7</name>
    <dbReference type="NCBI Taxonomy" id="1445577"/>
    <lineage>
        <taxon>Eukaryota</taxon>
        <taxon>Fungi</taxon>
        <taxon>Dikarya</taxon>
        <taxon>Ascomycota</taxon>
        <taxon>Pezizomycotina</taxon>
        <taxon>Sordariomycetes</taxon>
        <taxon>Hypocreomycetidae</taxon>
        <taxon>Glomerellales</taxon>
        <taxon>Glomerellaceae</taxon>
        <taxon>Colletotrichum</taxon>
        <taxon>Colletotrichum acutatum species complex</taxon>
    </lineage>
</organism>
<keyword evidence="4" id="KW-1185">Reference proteome</keyword>
<feature type="compositionally biased region" description="Polar residues" evidence="1">
    <location>
        <begin position="140"/>
        <end position="149"/>
    </location>
</feature>
<dbReference type="OrthoDB" id="3903267at2759"/>
<reference evidence="3 4" key="1">
    <citation type="submission" date="2014-02" db="EMBL/GenBank/DDBJ databases">
        <title>The genome sequence of Colletotrichum fioriniae PJ7.</title>
        <authorList>
            <person name="Baroncelli R."/>
            <person name="Thon M.R."/>
        </authorList>
    </citation>
    <scope>NUCLEOTIDE SEQUENCE [LARGE SCALE GENOMIC DNA]</scope>
    <source>
        <strain evidence="3 4">PJ7</strain>
    </source>
</reference>
<dbReference type="KEGG" id="cfj:CFIO01_05506"/>
<evidence type="ECO:0000259" key="2">
    <source>
        <dbReference type="Pfam" id="PF22980"/>
    </source>
</evidence>
<feature type="compositionally biased region" description="Polar residues" evidence="1">
    <location>
        <begin position="542"/>
        <end position="552"/>
    </location>
</feature>